<gene>
    <name evidence="8" type="ORF">EOD41_17375</name>
</gene>
<dbReference type="PANTHER" id="PTHR30213:SF1">
    <property type="entry name" value="INNER MEMBRANE PROTEIN YHJD"/>
    <property type="match status" value="1"/>
</dbReference>
<dbReference type="OrthoDB" id="9797028at2"/>
<keyword evidence="3 7" id="KW-0812">Transmembrane</keyword>
<evidence type="ECO:0000256" key="4">
    <source>
        <dbReference type="ARBA" id="ARBA00022989"/>
    </source>
</evidence>
<evidence type="ECO:0000313" key="8">
    <source>
        <dbReference type="EMBL" id="RVT98142.1"/>
    </source>
</evidence>
<evidence type="ECO:0000313" key="9">
    <source>
        <dbReference type="Proteomes" id="UP000282759"/>
    </source>
</evidence>
<evidence type="ECO:0000256" key="6">
    <source>
        <dbReference type="SAM" id="MobiDB-lite"/>
    </source>
</evidence>
<feature type="transmembrane region" description="Helical" evidence="7">
    <location>
        <begin position="196"/>
        <end position="221"/>
    </location>
</feature>
<keyword evidence="5 7" id="KW-0472">Membrane</keyword>
<feature type="transmembrane region" description="Helical" evidence="7">
    <location>
        <begin position="100"/>
        <end position="120"/>
    </location>
</feature>
<dbReference type="InterPro" id="IPR017039">
    <property type="entry name" value="Virul_fac_BrkB"/>
</dbReference>
<keyword evidence="9" id="KW-1185">Reference proteome</keyword>
<sequence length="354" mass="39391">MKMFSKEYFKQLWKVLLATFSGFSDDKGLKLSASLAYYTVFSLAPLLILVVSLAGFLLPDLQDKSNNSLYPEIQQYIGKEAAAQIQQTIEKQDIADKKGIGLVIGIVTLLLGASSIFLEIQDSLNMIWRVKAKPKKGWVKMLQNRFLSFSLIVSLGFLLLVSLLVNFIISALSAQIERLINFLIRNEGVSDFISGTLLYAVNFVVTLLIISVLFGIIFKVLPDVKIKWKDVKAGAIFTALLFMLGQYIISLYLTYTAQGSAYGAAGSIIVILVWIYYTAAILYIGAEFTQVYAEAQGSRLEPAPYAVHIQQTEVEQQVKEIPRQNPELEGALKCDNPETPATEECEDDDKDKKA</sequence>
<keyword evidence="2" id="KW-1003">Cell membrane</keyword>
<accession>A0A3S2VKH8</accession>
<evidence type="ECO:0000256" key="5">
    <source>
        <dbReference type="ARBA" id="ARBA00023136"/>
    </source>
</evidence>
<dbReference type="RefSeq" id="WP_127707293.1">
    <property type="nucleotide sequence ID" value="NZ_SACK01000009.1"/>
</dbReference>
<feature type="region of interest" description="Disordered" evidence="6">
    <location>
        <begin position="323"/>
        <end position="354"/>
    </location>
</feature>
<evidence type="ECO:0000256" key="2">
    <source>
        <dbReference type="ARBA" id="ARBA00022475"/>
    </source>
</evidence>
<dbReference type="EMBL" id="SACK01000009">
    <property type="protein sequence ID" value="RVT98142.1"/>
    <property type="molecule type" value="Genomic_DNA"/>
</dbReference>
<protein>
    <submittedName>
        <fullName evidence="8">YihY/virulence factor BrkB family protein</fullName>
    </submittedName>
</protein>
<dbReference type="GO" id="GO:0005886">
    <property type="term" value="C:plasma membrane"/>
    <property type="evidence" value="ECO:0007669"/>
    <property type="project" value="UniProtKB-SubCell"/>
</dbReference>
<dbReference type="PANTHER" id="PTHR30213">
    <property type="entry name" value="INNER MEMBRANE PROTEIN YHJD"/>
    <property type="match status" value="1"/>
</dbReference>
<name>A0A3S2VKH8_9SPHI</name>
<evidence type="ECO:0000256" key="7">
    <source>
        <dbReference type="SAM" id="Phobius"/>
    </source>
</evidence>
<dbReference type="NCBIfam" id="TIGR00765">
    <property type="entry name" value="yihY_not_rbn"/>
    <property type="match status" value="1"/>
</dbReference>
<keyword evidence="4 7" id="KW-1133">Transmembrane helix</keyword>
<feature type="transmembrane region" description="Helical" evidence="7">
    <location>
        <begin position="233"/>
        <end position="255"/>
    </location>
</feature>
<proteinExistence type="predicted"/>
<evidence type="ECO:0000256" key="1">
    <source>
        <dbReference type="ARBA" id="ARBA00004651"/>
    </source>
</evidence>
<dbReference type="AlphaFoldDB" id="A0A3S2VKH8"/>
<dbReference type="Pfam" id="PF03631">
    <property type="entry name" value="Virul_fac_BrkB"/>
    <property type="match status" value="1"/>
</dbReference>
<feature type="transmembrane region" description="Helical" evidence="7">
    <location>
        <begin position="146"/>
        <end position="176"/>
    </location>
</feature>
<feature type="transmembrane region" description="Helical" evidence="7">
    <location>
        <begin position="35"/>
        <end position="58"/>
    </location>
</feature>
<feature type="compositionally biased region" description="Acidic residues" evidence="6">
    <location>
        <begin position="341"/>
        <end position="354"/>
    </location>
</feature>
<comment type="subcellular location">
    <subcellularLocation>
        <location evidence="1">Cell membrane</location>
        <topology evidence="1">Multi-pass membrane protein</topology>
    </subcellularLocation>
</comment>
<evidence type="ECO:0000256" key="3">
    <source>
        <dbReference type="ARBA" id="ARBA00022692"/>
    </source>
</evidence>
<reference evidence="8 9" key="1">
    <citation type="submission" date="2019-01" db="EMBL/GenBank/DDBJ databases">
        <authorList>
            <person name="Chen W.-M."/>
        </authorList>
    </citation>
    <scope>NUCLEOTIDE SEQUENCE [LARGE SCALE GENOMIC DNA]</scope>
    <source>
        <strain evidence="8 9">YBJ-36</strain>
    </source>
</reference>
<organism evidence="8 9">
    <name type="scientific">Mucilaginibacter limnophilus</name>
    <dbReference type="NCBI Taxonomy" id="1932778"/>
    <lineage>
        <taxon>Bacteria</taxon>
        <taxon>Pseudomonadati</taxon>
        <taxon>Bacteroidota</taxon>
        <taxon>Sphingobacteriia</taxon>
        <taxon>Sphingobacteriales</taxon>
        <taxon>Sphingobacteriaceae</taxon>
        <taxon>Mucilaginibacter</taxon>
    </lineage>
</organism>
<dbReference type="PIRSF" id="PIRSF035875">
    <property type="entry name" value="RNase_BN"/>
    <property type="match status" value="1"/>
</dbReference>
<feature type="transmembrane region" description="Helical" evidence="7">
    <location>
        <begin position="261"/>
        <end position="284"/>
    </location>
</feature>
<dbReference type="Proteomes" id="UP000282759">
    <property type="component" value="Unassembled WGS sequence"/>
</dbReference>
<comment type="caution">
    <text evidence="8">The sequence shown here is derived from an EMBL/GenBank/DDBJ whole genome shotgun (WGS) entry which is preliminary data.</text>
</comment>